<dbReference type="EMBL" id="REFZ01000005">
    <property type="protein sequence ID" value="RQH00939.1"/>
    <property type="molecule type" value="Genomic_DNA"/>
</dbReference>
<dbReference type="Proteomes" id="UP000281431">
    <property type="component" value="Unassembled WGS sequence"/>
</dbReference>
<evidence type="ECO:0000256" key="5">
    <source>
        <dbReference type="ARBA" id="ARBA00022884"/>
    </source>
</evidence>
<name>A0A3N6MAX3_NATCH</name>
<gene>
    <name evidence="7" type="ORF">EA472_09990</name>
</gene>
<protein>
    <submittedName>
        <fullName evidence="7">Type II toxin-antitoxin system HicA family toxin</fullName>
    </submittedName>
</protein>
<dbReference type="GO" id="GO:0004519">
    <property type="term" value="F:endonuclease activity"/>
    <property type="evidence" value="ECO:0007669"/>
    <property type="project" value="UniProtKB-KW"/>
</dbReference>
<evidence type="ECO:0000256" key="3">
    <source>
        <dbReference type="ARBA" id="ARBA00022759"/>
    </source>
</evidence>
<evidence type="ECO:0000313" key="8">
    <source>
        <dbReference type="Proteomes" id="UP000281431"/>
    </source>
</evidence>
<sequence length="81" mass="8955">MTRGTYSGHDIIKALGNWGFHKVDQTGSHVKLKYVHPDTGKTRYVTVPLHDELAPGTLRSIADQAGAEDSQAFLDEMDKMV</sequence>
<keyword evidence="4" id="KW-0378">Hydrolase</keyword>
<dbReference type="SUPFAM" id="SSF54786">
    <property type="entry name" value="YcfA/nrd intein domain"/>
    <property type="match status" value="1"/>
</dbReference>
<reference evidence="7 8" key="1">
    <citation type="submission" date="2018-10" db="EMBL/GenBank/DDBJ databases">
        <title>Natrarchaeobius chitinivorans gen. nov., sp. nov., and Natrarchaeobius haloalkaliphilus sp. nov., alkaliphilic, chitin-utilizing haloarchaea from hypersaline alkaline lakes.</title>
        <authorList>
            <person name="Sorokin D.Y."/>
            <person name="Elcheninov A.G."/>
            <person name="Kostrikina N.A."/>
            <person name="Bale N.J."/>
            <person name="Sinninghe Damste J.S."/>
            <person name="Khijniak T.V."/>
            <person name="Kublanov I.V."/>
            <person name="Toshchakov S.V."/>
        </authorList>
    </citation>
    <scope>NUCLEOTIDE SEQUENCE [LARGE SCALE GENOMIC DNA]</scope>
    <source>
        <strain evidence="7 8">AArcht7</strain>
    </source>
</reference>
<dbReference type="AlphaFoldDB" id="A0A3N6MAX3"/>
<keyword evidence="3" id="KW-0255">Endonuclease</keyword>
<dbReference type="OrthoDB" id="7619at2157"/>
<keyword evidence="1" id="KW-1277">Toxin-antitoxin system</keyword>
<dbReference type="GO" id="GO:0016787">
    <property type="term" value="F:hydrolase activity"/>
    <property type="evidence" value="ECO:0007669"/>
    <property type="project" value="UniProtKB-KW"/>
</dbReference>
<keyword evidence="8" id="KW-1185">Reference proteome</keyword>
<dbReference type="InterPro" id="IPR012933">
    <property type="entry name" value="HicA_mRNA_interferase"/>
</dbReference>
<organism evidence="7 8">
    <name type="scientific">Natrarchaeobius chitinivorans</name>
    <dbReference type="NCBI Taxonomy" id="1679083"/>
    <lineage>
        <taxon>Archaea</taxon>
        <taxon>Methanobacteriati</taxon>
        <taxon>Methanobacteriota</taxon>
        <taxon>Stenosarchaea group</taxon>
        <taxon>Halobacteria</taxon>
        <taxon>Halobacteriales</taxon>
        <taxon>Natrialbaceae</taxon>
        <taxon>Natrarchaeobius</taxon>
    </lineage>
</organism>
<evidence type="ECO:0000256" key="2">
    <source>
        <dbReference type="ARBA" id="ARBA00022722"/>
    </source>
</evidence>
<accession>A0A3N6MAX3</accession>
<dbReference type="InterPro" id="IPR038570">
    <property type="entry name" value="HicA_sf"/>
</dbReference>
<evidence type="ECO:0000313" key="7">
    <source>
        <dbReference type="EMBL" id="RQH00939.1"/>
    </source>
</evidence>
<evidence type="ECO:0000256" key="4">
    <source>
        <dbReference type="ARBA" id="ARBA00022801"/>
    </source>
</evidence>
<keyword evidence="2" id="KW-0540">Nuclease</keyword>
<keyword evidence="6" id="KW-0346">Stress response</keyword>
<proteinExistence type="predicted"/>
<dbReference type="Pfam" id="PF07927">
    <property type="entry name" value="HicA_toxin"/>
    <property type="match status" value="1"/>
</dbReference>
<keyword evidence="5" id="KW-0694">RNA-binding</keyword>
<dbReference type="Gene3D" id="3.30.920.30">
    <property type="entry name" value="Hypothetical protein"/>
    <property type="match status" value="1"/>
</dbReference>
<comment type="caution">
    <text evidence="7">The sequence shown here is derived from an EMBL/GenBank/DDBJ whole genome shotgun (WGS) entry which is preliminary data.</text>
</comment>
<evidence type="ECO:0000256" key="6">
    <source>
        <dbReference type="ARBA" id="ARBA00023016"/>
    </source>
</evidence>
<evidence type="ECO:0000256" key="1">
    <source>
        <dbReference type="ARBA" id="ARBA00022649"/>
    </source>
</evidence>
<dbReference type="GO" id="GO:0003729">
    <property type="term" value="F:mRNA binding"/>
    <property type="evidence" value="ECO:0007669"/>
    <property type="project" value="InterPro"/>
</dbReference>